<keyword evidence="3" id="KW-0349">Heme</keyword>
<keyword evidence="6" id="KW-0408">Iron</keyword>
<evidence type="ECO:0000256" key="8">
    <source>
        <dbReference type="SAM" id="Phobius"/>
    </source>
</evidence>
<dbReference type="PANTHER" id="PTHR24305">
    <property type="entry name" value="CYTOCHROME P450"/>
    <property type="match status" value="1"/>
</dbReference>
<proteinExistence type="inferred from homology"/>
<sequence>MGALADFLRETDARELRWKIILAVVAILVFRRVYIIIDRLYFSPLAKFPGPKLAAATSLYESYYDVVKGGVYYKHIQKLHKIYGPILRVNPYELSVDDGSFYDTVYVSGGIRQTEEFNYFVQGLDLGNTFFATKDHKLHRQRRRPVEPYFSRAGVTKLEPIMSECVQKLSDRYDNFEGTGKISRVDHAMQALTGDIIRRVCIGDGEDYLDDEDFSPGWHDLMHSIALCIPVFVVFPWVIQSVSNHALGYSVYLLLIISSFLKFIPEKALVWIAPHTQAFNTYREMATKHIEDTKKEDPSKIDLDGAKIGSKPTLFRYLIHKSDLSEEDKDTHRLANEAQSLLGAGSVTTARTATVCIYYLLKCPEIRARVQEEIKEFVADWPEKAPTFSDLEKLTYLQAVIKEALRSDRRTNSIDSVSYGSLHRLSRISPHEPLQYKEWTIPPGVPVGMNAYYMHTDAEIYPEPFKFDPDRWLDNVTPEMKRNFVPFTRGSRSLAYAEISLVLAVLFRPGGPKFRLYETDETDIGSLHDYIIPIGRFGSKGARIIFD</sequence>
<dbReference type="EMBL" id="CDPU01000003">
    <property type="protein sequence ID" value="CEO46042.1"/>
    <property type="molecule type" value="Genomic_DNA"/>
</dbReference>
<organism evidence="9">
    <name type="scientific">Bionectria ochroleuca</name>
    <name type="common">Gliocladium roseum</name>
    <dbReference type="NCBI Taxonomy" id="29856"/>
    <lineage>
        <taxon>Eukaryota</taxon>
        <taxon>Fungi</taxon>
        <taxon>Dikarya</taxon>
        <taxon>Ascomycota</taxon>
        <taxon>Pezizomycotina</taxon>
        <taxon>Sordariomycetes</taxon>
        <taxon>Hypocreomycetidae</taxon>
        <taxon>Hypocreales</taxon>
        <taxon>Bionectriaceae</taxon>
        <taxon>Clonostachys</taxon>
    </lineage>
</organism>
<dbReference type="Pfam" id="PF00067">
    <property type="entry name" value="p450"/>
    <property type="match status" value="1"/>
</dbReference>
<dbReference type="InterPro" id="IPR036396">
    <property type="entry name" value="Cyt_P450_sf"/>
</dbReference>
<keyword evidence="7" id="KW-0503">Monooxygenase</keyword>
<gene>
    <name evidence="9" type="ORF">BN869_000002097_1</name>
</gene>
<protein>
    <recommendedName>
        <fullName evidence="10">Cytochrome P450</fullName>
    </recommendedName>
</protein>
<evidence type="ECO:0000256" key="5">
    <source>
        <dbReference type="ARBA" id="ARBA00023002"/>
    </source>
</evidence>
<dbReference type="InterPro" id="IPR001128">
    <property type="entry name" value="Cyt_P450"/>
</dbReference>
<evidence type="ECO:0000256" key="4">
    <source>
        <dbReference type="ARBA" id="ARBA00022723"/>
    </source>
</evidence>
<comment type="similarity">
    <text evidence="2">Belongs to the cytochrome P450 family.</text>
</comment>
<accession>A0A0B7JRX0</accession>
<evidence type="ECO:0008006" key="10">
    <source>
        <dbReference type="Google" id="ProtNLM"/>
    </source>
</evidence>
<evidence type="ECO:0000313" key="9">
    <source>
        <dbReference type="EMBL" id="CEO46042.1"/>
    </source>
</evidence>
<comment type="cofactor">
    <cofactor evidence="1">
        <name>heme</name>
        <dbReference type="ChEBI" id="CHEBI:30413"/>
    </cofactor>
</comment>
<evidence type="ECO:0000256" key="7">
    <source>
        <dbReference type="ARBA" id="ARBA00023033"/>
    </source>
</evidence>
<keyword evidence="5" id="KW-0560">Oxidoreductase</keyword>
<dbReference type="GO" id="GO:0005506">
    <property type="term" value="F:iron ion binding"/>
    <property type="evidence" value="ECO:0007669"/>
    <property type="project" value="InterPro"/>
</dbReference>
<keyword evidence="8" id="KW-1133">Transmembrane helix</keyword>
<dbReference type="PANTHER" id="PTHR24305:SF157">
    <property type="entry name" value="N-ACETYLTRYPTOPHAN 6-HYDROXYLASE IVOC-RELATED"/>
    <property type="match status" value="1"/>
</dbReference>
<dbReference type="PRINTS" id="PR00463">
    <property type="entry name" value="EP450I"/>
</dbReference>
<evidence type="ECO:0000256" key="2">
    <source>
        <dbReference type="ARBA" id="ARBA00010617"/>
    </source>
</evidence>
<reference evidence="9" key="1">
    <citation type="submission" date="2015-01" db="EMBL/GenBank/DDBJ databases">
        <authorList>
            <person name="Durling Mikael"/>
        </authorList>
    </citation>
    <scope>NUCLEOTIDE SEQUENCE</scope>
</reference>
<evidence type="ECO:0000256" key="3">
    <source>
        <dbReference type="ARBA" id="ARBA00022617"/>
    </source>
</evidence>
<feature type="transmembrane region" description="Helical" evidence="8">
    <location>
        <begin position="20"/>
        <end position="37"/>
    </location>
</feature>
<keyword evidence="4" id="KW-0479">Metal-binding</keyword>
<evidence type="ECO:0000256" key="6">
    <source>
        <dbReference type="ARBA" id="ARBA00023004"/>
    </source>
</evidence>
<keyword evidence="8" id="KW-0812">Transmembrane</keyword>
<dbReference type="AlphaFoldDB" id="A0A0B7JRX0"/>
<dbReference type="CDD" id="cd11062">
    <property type="entry name" value="CYP58-like"/>
    <property type="match status" value="1"/>
</dbReference>
<dbReference type="InterPro" id="IPR050121">
    <property type="entry name" value="Cytochrome_P450_monoxygenase"/>
</dbReference>
<dbReference type="SUPFAM" id="SSF48264">
    <property type="entry name" value="Cytochrome P450"/>
    <property type="match status" value="1"/>
</dbReference>
<dbReference type="InterPro" id="IPR002401">
    <property type="entry name" value="Cyt_P450_E_grp-I"/>
</dbReference>
<dbReference type="GO" id="GO:0020037">
    <property type="term" value="F:heme binding"/>
    <property type="evidence" value="ECO:0007669"/>
    <property type="project" value="InterPro"/>
</dbReference>
<dbReference type="Gene3D" id="1.10.630.10">
    <property type="entry name" value="Cytochrome P450"/>
    <property type="match status" value="1"/>
</dbReference>
<dbReference type="GO" id="GO:0004497">
    <property type="term" value="F:monooxygenase activity"/>
    <property type="evidence" value="ECO:0007669"/>
    <property type="project" value="UniProtKB-KW"/>
</dbReference>
<keyword evidence="8" id="KW-0472">Membrane</keyword>
<name>A0A0B7JRX0_BIOOC</name>
<evidence type="ECO:0000256" key="1">
    <source>
        <dbReference type="ARBA" id="ARBA00001971"/>
    </source>
</evidence>
<dbReference type="GO" id="GO:0016705">
    <property type="term" value="F:oxidoreductase activity, acting on paired donors, with incorporation or reduction of molecular oxygen"/>
    <property type="evidence" value="ECO:0007669"/>
    <property type="project" value="InterPro"/>
</dbReference>